<name>X1GWN9_9ZZZZ</name>
<feature type="non-terminal residue" evidence="1">
    <location>
        <position position="40"/>
    </location>
</feature>
<evidence type="ECO:0000313" key="1">
    <source>
        <dbReference type="EMBL" id="GAH37423.1"/>
    </source>
</evidence>
<dbReference type="EMBL" id="BARU01008148">
    <property type="protein sequence ID" value="GAH37423.1"/>
    <property type="molecule type" value="Genomic_DNA"/>
</dbReference>
<organism evidence="1">
    <name type="scientific">marine sediment metagenome</name>
    <dbReference type="NCBI Taxonomy" id="412755"/>
    <lineage>
        <taxon>unclassified sequences</taxon>
        <taxon>metagenomes</taxon>
        <taxon>ecological metagenomes</taxon>
    </lineage>
</organism>
<reference evidence="1" key="1">
    <citation type="journal article" date="2014" name="Front. Microbiol.">
        <title>High frequency of phylogenetically diverse reductive dehalogenase-homologous genes in deep subseafloor sedimentary metagenomes.</title>
        <authorList>
            <person name="Kawai M."/>
            <person name="Futagami T."/>
            <person name="Toyoda A."/>
            <person name="Takaki Y."/>
            <person name="Nishi S."/>
            <person name="Hori S."/>
            <person name="Arai W."/>
            <person name="Tsubouchi T."/>
            <person name="Morono Y."/>
            <person name="Uchiyama I."/>
            <person name="Ito T."/>
            <person name="Fujiyama A."/>
            <person name="Inagaki F."/>
            <person name="Takami H."/>
        </authorList>
    </citation>
    <scope>NUCLEOTIDE SEQUENCE</scope>
    <source>
        <strain evidence="1">Expedition CK06-06</strain>
    </source>
</reference>
<proteinExistence type="predicted"/>
<dbReference type="AlphaFoldDB" id="X1GWN9"/>
<sequence>MSDDDWILQKLKIEDEKKQFNFHCLCIYYDKKLNLSHIVS</sequence>
<accession>X1GWN9</accession>
<comment type="caution">
    <text evidence="1">The sequence shown here is derived from an EMBL/GenBank/DDBJ whole genome shotgun (WGS) entry which is preliminary data.</text>
</comment>
<protein>
    <submittedName>
        <fullName evidence="1">Uncharacterized protein</fullName>
    </submittedName>
</protein>
<gene>
    <name evidence="1" type="ORF">S03H2_15996</name>
</gene>